<feature type="compositionally biased region" description="Low complexity" evidence="5">
    <location>
        <begin position="1175"/>
        <end position="1184"/>
    </location>
</feature>
<dbReference type="Pfam" id="PF19047">
    <property type="entry name" value="HOOK_N"/>
    <property type="match status" value="1"/>
</dbReference>
<feature type="coiled-coil region" evidence="4">
    <location>
        <begin position="913"/>
        <end position="985"/>
    </location>
</feature>
<feature type="coiled-coil region" evidence="4">
    <location>
        <begin position="243"/>
        <end position="408"/>
    </location>
</feature>
<dbReference type="GO" id="GO:0008017">
    <property type="term" value="F:microtubule binding"/>
    <property type="evidence" value="ECO:0007669"/>
    <property type="project" value="TreeGrafter"/>
</dbReference>
<dbReference type="GO" id="GO:0030705">
    <property type="term" value="P:cytoskeleton-dependent intracellular transport"/>
    <property type="evidence" value="ECO:0007669"/>
    <property type="project" value="InterPro"/>
</dbReference>
<feature type="region of interest" description="Disordered" evidence="5">
    <location>
        <begin position="428"/>
        <end position="447"/>
    </location>
</feature>
<keyword evidence="8" id="KW-1185">Reference proteome</keyword>
<dbReference type="GO" id="GO:0005813">
    <property type="term" value="C:centrosome"/>
    <property type="evidence" value="ECO:0007669"/>
    <property type="project" value="TreeGrafter"/>
</dbReference>
<reference evidence="8" key="1">
    <citation type="submission" date="2014-01" db="EMBL/GenBank/DDBJ databases">
        <title>The Genome Sequence of Anopheles melas CM1001059_A (V2).</title>
        <authorList>
            <consortium name="The Broad Institute Genomics Platform"/>
            <person name="Neafsey D.E."/>
            <person name="Besansky N."/>
            <person name="Howell P."/>
            <person name="Walton C."/>
            <person name="Young S.K."/>
            <person name="Zeng Q."/>
            <person name="Gargeya S."/>
            <person name="Fitzgerald M."/>
            <person name="Haas B."/>
            <person name="Abouelleil A."/>
            <person name="Allen A.W."/>
            <person name="Alvarado L."/>
            <person name="Arachchi H.M."/>
            <person name="Berlin A.M."/>
            <person name="Chapman S.B."/>
            <person name="Gainer-Dewar J."/>
            <person name="Goldberg J."/>
            <person name="Griggs A."/>
            <person name="Gujja S."/>
            <person name="Hansen M."/>
            <person name="Howarth C."/>
            <person name="Imamovic A."/>
            <person name="Ireland A."/>
            <person name="Larimer J."/>
            <person name="McCowan C."/>
            <person name="Murphy C."/>
            <person name="Pearson M."/>
            <person name="Poon T.W."/>
            <person name="Priest M."/>
            <person name="Roberts A."/>
            <person name="Saif S."/>
            <person name="Shea T."/>
            <person name="Sisk P."/>
            <person name="Sykes S."/>
            <person name="Wortman J."/>
            <person name="Nusbaum C."/>
            <person name="Birren B."/>
        </authorList>
    </citation>
    <scope>NUCLEOTIDE SEQUENCE [LARGE SCALE GENOMIC DNA]</scope>
    <source>
        <strain evidence="8">CM1001059</strain>
    </source>
</reference>
<dbReference type="PANTHER" id="PTHR18947:SF28">
    <property type="entry name" value="GIRDIN, ISOFORM A"/>
    <property type="match status" value="1"/>
</dbReference>
<comment type="subcellular location">
    <subcellularLocation>
        <location evidence="1">Cytoplasm</location>
    </subcellularLocation>
</comment>
<evidence type="ECO:0000256" key="2">
    <source>
        <dbReference type="ARBA" id="ARBA00022490"/>
    </source>
</evidence>
<feature type="compositionally biased region" description="Polar residues" evidence="5">
    <location>
        <begin position="1347"/>
        <end position="1375"/>
    </location>
</feature>
<evidence type="ECO:0000259" key="6">
    <source>
        <dbReference type="Pfam" id="PF19047"/>
    </source>
</evidence>
<dbReference type="PANTHER" id="PTHR18947">
    <property type="entry name" value="HOOK PROTEINS"/>
    <property type="match status" value="1"/>
</dbReference>
<protein>
    <recommendedName>
        <fullName evidence="6">HOOK N-terminal domain-containing protein</fullName>
    </recommendedName>
</protein>
<organism evidence="7 8">
    <name type="scientific">Anopheles melas</name>
    <dbReference type="NCBI Taxonomy" id="34690"/>
    <lineage>
        <taxon>Eukaryota</taxon>
        <taxon>Metazoa</taxon>
        <taxon>Ecdysozoa</taxon>
        <taxon>Arthropoda</taxon>
        <taxon>Hexapoda</taxon>
        <taxon>Insecta</taxon>
        <taxon>Pterygota</taxon>
        <taxon>Neoptera</taxon>
        <taxon>Endopterygota</taxon>
        <taxon>Diptera</taxon>
        <taxon>Nematocera</taxon>
        <taxon>Culicoidea</taxon>
        <taxon>Culicidae</taxon>
        <taxon>Anophelinae</taxon>
        <taxon>Anopheles</taxon>
    </lineage>
</organism>
<keyword evidence="2" id="KW-0963">Cytoplasm</keyword>
<dbReference type="GO" id="GO:0031122">
    <property type="term" value="P:cytoplasmic microtubule organization"/>
    <property type="evidence" value="ECO:0007669"/>
    <property type="project" value="TreeGrafter"/>
</dbReference>
<evidence type="ECO:0000256" key="5">
    <source>
        <dbReference type="SAM" id="MobiDB-lite"/>
    </source>
</evidence>
<dbReference type="InterPro" id="IPR036872">
    <property type="entry name" value="CH_dom_sf"/>
</dbReference>
<feature type="coiled-coil region" evidence="4">
    <location>
        <begin position="1095"/>
        <end position="1122"/>
    </location>
</feature>
<dbReference type="EnsemblMetazoa" id="AMEC012454-RA">
    <property type="protein sequence ID" value="AMEC012454-PA"/>
    <property type="gene ID" value="AMEC012454"/>
</dbReference>
<feature type="coiled-coil region" evidence="4">
    <location>
        <begin position="459"/>
        <end position="703"/>
    </location>
</feature>
<feature type="region of interest" description="Disordered" evidence="5">
    <location>
        <begin position="1204"/>
        <end position="1224"/>
    </location>
</feature>
<evidence type="ECO:0000256" key="1">
    <source>
        <dbReference type="ARBA" id="ARBA00004496"/>
    </source>
</evidence>
<name>A0A182U208_9DIPT</name>
<evidence type="ECO:0000313" key="7">
    <source>
        <dbReference type="EnsemblMetazoa" id="AMEC012454-PA"/>
    </source>
</evidence>
<reference evidence="7" key="2">
    <citation type="submission" date="2020-05" db="UniProtKB">
        <authorList>
            <consortium name="EnsemblMetazoa"/>
        </authorList>
    </citation>
    <scope>IDENTIFICATION</scope>
    <source>
        <strain evidence="7">CM1001059</strain>
    </source>
</reference>
<feature type="domain" description="HOOK N-terminal" evidence="6">
    <location>
        <begin position="32"/>
        <end position="157"/>
    </location>
</feature>
<feature type="compositionally biased region" description="Pro residues" evidence="5">
    <location>
        <begin position="1291"/>
        <end position="1307"/>
    </location>
</feature>
<evidence type="ECO:0000256" key="4">
    <source>
        <dbReference type="SAM" id="Coils"/>
    </source>
</evidence>
<sequence length="1411" mass="160049">MSSSEIEEFVNGALVSWIESCLPRHEIIAGYVSLLDGTILHTVYLQIDPEPQHHPAKIRGTAEVLTSLAAARTRNFDAIVKNLRNLYDEELGQTILTLPDCSVLGHSPESRAGLEQMKLLITLLLGAAVQCPNKEIFIARIKELDVNTQHAIVEVIKQVTDSQTLVLTQEALDQLAPELMCKHLVRLAKERDQYHGKWMSSFITDSEQQALVNSSSSKGSLHNAALSSASTSTANTPSTTSESNHLAVELADYKSKLRKLRQELEEKSELLMEVKEELDHKCNQYEKLRTESQDWYSESRRAAAYRDEVDVLRERSERADRLEVEVQKLREKLSDAEFYKTRVEELREDNRMLLETKEMLEEQLARSRKRSDQVMTLEAEIIKFKQMMNDMTLERDVDKSKLQELLEENVQLQLATKNLMAGPDANVANQAQSDTDTDDLPSNDNSLSEQLTTNAQTRALKLELENRRLLAALDSLKESSFHENSNKILELEKDKKKLSLRLEQTQENCNRLVQQNSELENVFKNALEENKKLQDAIDSKQQMIDRQTHDRELDRIRQIDLEKQIESLTKDKQRVQNLFESIQRRTIDLERSIDTKSKESVQLNERLKELEDVRKELYDVRGKCSTVERENVNLAKELVKYKEVLEKCEHDLDRVGGELETKEKEIEQLAKQVDEGSSVLVKLQELEKENQELLSQQKMHTDTIATLQKDLYDGTMATKKVKQNLERLGLNDTELERNEMNVEVFVEKLCKNPESFKTVREIVLNVAGSRDAGSSGAGGGTKSADICVLCHRQEIYTVEKSIEFSNCDETAAPDSSAATNAVPELEQKLEQLRQEHTALLAAQDSLQEENARQKVKVATLGSQIASLNTQHVALQLANSQLAVEKDMQVKQVEAKRQQYESLQHDYVALQCLHEQLSSDYDALNGEKELLKNTIRDLKTENRDHRERTVALERKIEELQAELHSMKDGLTNLNNLRAEHSKLKDDFRCLFTTSERLKQDYKNCHDQYRAFRTENSRLKLRNTELSGELTNKKEQINNLEIEYTKINQRCEMLLNMNASLDIDRRTLMDHVSQILAQYQELLAHSLEDKQHYHDEEKSFTDKLNNLNRQKEKLEEKIMEHYRKLDSCSPKKKPFGLNLVKKMRRAGSELMNRVPNRNRRSWVEEQRLTQSQCLSMGSESGGNESDNSIEEPNSVASDTNLLQRGSQLRQSLQRKPNNEALNATLLRGGIRSSLQASRRDEVNPAHRNSFQGFDTATDALNLGTAGTRRTVYLDDKIVNSGSSTPTGGGAVNPSPPPSVSTPPPPPPPRTDQSAGAATTSQSNSPAEPTFVLLNRISTTTTTLKTETTSNLLPGSPQQLNEVSGNPSGAPNAGTNSLCGMEDSNKKDSNGNNSKKKPEPKNRDSAIWYEYGCV</sequence>
<feature type="region of interest" description="Disordered" evidence="5">
    <location>
        <begin position="1339"/>
        <end position="1411"/>
    </location>
</feature>
<dbReference type="VEuPathDB" id="VectorBase:AMEC012454"/>
<dbReference type="FunFam" id="1.10.287.1490:FF:000053">
    <property type="entry name" value="AGAP002527-PA"/>
    <property type="match status" value="1"/>
</dbReference>
<dbReference type="GO" id="GO:0005737">
    <property type="term" value="C:cytoplasm"/>
    <property type="evidence" value="ECO:0007669"/>
    <property type="project" value="UniProtKB-SubCell"/>
</dbReference>
<evidence type="ECO:0000313" key="8">
    <source>
        <dbReference type="Proteomes" id="UP000075902"/>
    </source>
</evidence>
<evidence type="ECO:0000256" key="3">
    <source>
        <dbReference type="ARBA" id="ARBA00023054"/>
    </source>
</evidence>
<dbReference type="GO" id="GO:0051959">
    <property type="term" value="F:dynein light intermediate chain binding"/>
    <property type="evidence" value="ECO:0007669"/>
    <property type="project" value="TreeGrafter"/>
</dbReference>
<feature type="coiled-coil region" evidence="4">
    <location>
        <begin position="815"/>
        <end position="849"/>
    </location>
</feature>
<feature type="compositionally biased region" description="Polar residues" evidence="5">
    <location>
        <begin position="1308"/>
        <end position="1324"/>
    </location>
</feature>
<dbReference type="SUPFAM" id="SSF116907">
    <property type="entry name" value="Hook domain"/>
    <property type="match status" value="1"/>
</dbReference>
<dbReference type="Proteomes" id="UP000075902">
    <property type="component" value="Unassembled WGS sequence"/>
</dbReference>
<feature type="coiled-coil region" evidence="4">
    <location>
        <begin position="1014"/>
        <end position="1055"/>
    </location>
</feature>
<feature type="region of interest" description="Disordered" evidence="5">
    <location>
        <begin position="1275"/>
        <end position="1327"/>
    </location>
</feature>
<accession>A0A182U208</accession>
<dbReference type="InterPro" id="IPR043936">
    <property type="entry name" value="HOOK_N"/>
</dbReference>
<feature type="region of interest" description="Disordered" evidence="5">
    <location>
        <begin position="1146"/>
        <end position="1192"/>
    </location>
</feature>
<dbReference type="CDD" id="cd22223">
    <property type="entry name" value="HkD_HkRP"/>
    <property type="match status" value="1"/>
</dbReference>
<keyword evidence="3 4" id="KW-0175">Coiled coil</keyword>
<dbReference type="STRING" id="34690.A0A182U208"/>
<dbReference type="Gene3D" id="1.10.287.1490">
    <property type="match status" value="1"/>
</dbReference>
<dbReference type="Gene3D" id="1.10.418.10">
    <property type="entry name" value="Calponin-like domain"/>
    <property type="match status" value="1"/>
</dbReference>
<proteinExistence type="predicted"/>